<dbReference type="Proteomes" id="UP001519460">
    <property type="component" value="Unassembled WGS sequence"/>
</dbReference>
<dbReference type="InterPro" id="IPR013783">
    <property type="entry name" value="Ig-like_fold"/>
</dbReference>
<evidence type="ECO:0000256" key="2">
    <source>
        <dbReference type="ARBA" id="ARBA00022729"/>
    </source>
</evidence>
<dbReference type="InterPro" id="IPR007110">
    <property type="entry name" value="Ig-like_dom"/>
</dbReference>
<feature type="compositionally biased region" description="Polar residues" evidence="6">
    <location>
        <begin position="469"/>
        <end position="483"/>
    </location>
</feature>
<dbReference type="PANTHER" id="PTHR24366:SF170">
    <property type="entry name" value="RE50361P"/>
    <property type="match status" value="1"/>
</dbReference>
<dbReference type="PANTHER" id="PTHR24366">
    <property type="entry name" value="IG(IMMUNOGLOBULIN) AND LRR(LEUCINE RICH REPEAT) DOMAINS"/>
    <property type="match status" value="1"/>
</dbReference>
<dbReference type="InterPro" id="IPR001611">
    <property type="entry name" value="Leu-rich_rpt"/>
</dbReference>
<evidence type="ECO:0000313" key="10">
    <source>
        <dbReference type="Proteomes" id="UP001519460"/>
    </source>
</evidence>
<feature type="compositionally biased region" description="Basic and acidic residues" evidence="6">
    <location>
        <begin position="458"/>
        <end position="467"/>
    </location>
</feature>
<keyword evidence="2" id="KW-0732">Signal</keyword>
<dbReference type="SMART" id="SM00082">
    <property type="entry name" value="LRRCT"/>
    <property type="match status" value="1"/>
</dbReference>
<dbReference type="InterPro" id="IPR013098">
    <property type="entry name" value="Ig_I-set"/>
</dbReference>
<dbReference type="SMART" id="SM00408">
    <property type="entry name" value="IGc2"/>
    <property type="match status" value="1"/>
</dbReference>
<keyword evidence="4" id="KW-1015">Disulfide bond</keyword>
<feature type="transmembrane region" description="Helical" evidence="7">
    <location>
        <begin position="398"/>
        <end position="423"/>
    </location>
</feature>
<dbReference type="InterPro" id="IPR003599">
    <property type="entry name" value="Ig_sub"/>
</dbReference>
<dbReference type="EMBL" id="JACVVK020000018">
    <property type="protein sequence ID" value="KAK7503779.1"/>
    <property type="molecule type" value="Genomic_DNA"/>
</dbReference>
<evidence type="ECO:0000256" key="5">
    <source>
        <dbReference type="ARBA" id="ARBA00023180"/>
    </source>
</evidence>
<dbReference type="SUPFAM" id="SSF52058">
    <property type="entry name" value="L domain-like"/>
    <property type="match status" value="1"/>
</dbReference>
<name>A0ABD0LVV7_9CAEN</name>
<comment type="caution">
    <text evidence="9">The sequence shown here is derived from an EMBL/GenBank/DDBJ whole genome shotgun (WGS) entry which is preliminary data.</text>
</comment>
<dbReference type="Pfam" id="PF07679">
    <property type="entry name" value="I-set"/>
    <property type="match status" value="1"/>
</dbReference>
<dbReference type="InterPro" id="IPR003591">
    <property type="entry name" value="Leu-rich_rpt_typical-subtyp"/>
</dbReference>
<dbReference type="SUPFAM" id="SSF48726">
    <property type="entry name" value="Immunoglobulin"/>
    <property type="match status" value="1"/>
</dbReference>
<keyword evidence="10" id="KW-1185">Reference proteome</keyword>
<evidence type="ECO:0000256" key="3">
    <source>
        <dbReference type="ARBA" id="ARBA00022737"/>
    </source>
</evidence>
<dbReference type="AlphaFoldDB" id="A0ABD0LVV7"/>
<keyword evidence="5" id="KW-0325">Glycoprotein</keyword>
<organism evidence="9 10">
    <name type="scientific">Batillaria attramentaria</name>
    <dbReference type="NCBI Taxonomy" id="370345"/>
    <lineage>
        <taxon>Eukaryota</taxon>
        <taxon>Metazoa</taxon>
        <taxon>Spiralia</taxon>
        <taxon>Lophotrochozoa</taxon>
        <taxon>Mollusca</taxon>
        <taxon>Gastropoda</taxon>
        <taxon>Caenogastropoda</taxon>
        <taxon>Sorbeoconcha</taxon>
        <taxon>Cerithioidea</taxon>
        <taxon>Batillariidae</taxon>
        <taxon>Batillaria</taxon>
    </lineage>
</organism>
<dbReference type="PROSITE" id="PS51450">
    <property type="entry name" value="LRR"/>
    <property type="match status" value="2"/>
</dbReference>
<dbReference type="SMART" id="SM00369">
    <property type="entry name" value="LRR_TYP"/>
    <property type="match status" value="6"/>
</dbReference>
<dbReference type="Pfam" id="PF13855">
    <property type="entry name" value="LRR_8"/>
    <property type="match status" value="2"/>
</dbReference>
<feature type="domain" description="Ig-like" evidence="8">
    <location>
        <begin position="256"/>
        <end position="370"/>
    </location>
</feature>
<dbReference type="Gene3D" id="3.80.10.10">
    <property type="entry name" value="Ribonuclease Inhibitor"/>
    <property type="match status" value="2"/>
</dbReference>
<dbReference type="Gene3D" id="2.60.40.10">
    <property type="entry name" value="Immunoglobulins"/>
    <property type="match status" value="1"/>
</dbReference>
<proteinExistence type="predicted"/>
<feature type="compositionally biased region" description="Polar residues" evidence="6">
    <location>
        <begin position="448"/>
        <end position="457"/>
    </location>
</feature>
<dbReference type="InterPro" id="IPR032675">
    <property type="entry name" value="LRR_dom_sf"/>
</dbReference>
<evidence type="ECO:0000256" key="1">
    <source>
        <dbReference type="ARBA" id="ARBA00022614"/>
    </source>
</evidence>
<dbReference type="InterPro" id="IPR003598">
    <property type="entry name" value="Ig_sub2"/>
</dbReference>
<sequence length="691" mass="77409">MCEERRLTKRIHVITTLLFASLLNVLLPDLGVQLALADHGCEHNVAHTLANCSNGALDKVPYGLHYAIEELDLSNNRFTNLTEYAFKSYTMLKILRLRNNSIRSIHRDAFSNLNQLHTLDLSNNVLHSVPSEVLGGLSSLLNLNLAANNLMLIMDDAFKGLDNLKTLDLSGNRISDMDPNALRGLSKLQVLRLENNALRSLHRTTFQHLSPNLLQVHLYNNPWICDCKIRWLREWMANGTDAIWQHAGNPVKCDGPLITRGKAVNTIPLDELACKVAMRTSGSSMTVPEGAEVNLECVYFSIPDARLVWLKNDVQINFADYPKKYNMTQAGSATVTTRLHIRDFQYEDIAEYECLAENVLGYDSEKFKVTLVGVDFDSVRKQPIIAPAGSAGIDTKSVVVAVAVVCGLILCVVLGVLIFCCVFHMKRRQQERRDAVVENVKKHFMENESPTRMNSELQKPKLDHDDTNSESNRTNDTNATQTKPAIDDQYPNHVGEPVFTFQQPGSPFANGNTYVSFGSEVTDPELMPMYPQANSTRYEGSQTESTTPLLGRFTPSVFDSDGDPFDDSMHHPVYEPATMYHPRRNHFPNVNGSIPHTPGSVRSTTFIPAPRHPDYQDYRELRYPYNTPPSQRMKSMSVGNLGHIPAPRKPPRIFHSRELVEMSPHDTSGSASDYMTVPQASFYGIKPGTPV</sequence>
<protein>
    <recommendedName>
        <fullName evidence="8">Ig-like domain-containing protein</fullName>
    </recommendedName>
</protein>
<dbReference type="PRINTS" id="PR00019">
    <property type="entry name" value="LEURICHRPT"/>
</dbReference>
<accession>A0ABD0LVV7</accession>
<keyword evidence="7" id="KW-0472">Membrane</keyword>
<feature type="region of interest" description="Disordered" evidence="6">
    <location>
        <begin position="446"/>
        <end position="488"/>
    </location>
</feature>
<dbReference type="PROSITE" id="PS50835">
    <property type="entry name" value="IG_LIKE"/>
    <property type="match status" value="1"/>
</dbReference>
<reference evidence="9 10" key="1">
    <citation type="journal article" date="2023" name="Sci. Data">
        <title>Genome assembly of the Korean intertidal mud-creeper Batillaria attramentaria.</title>
        <authorList>
            <person name="Patra A.K."/>
            <person name="Ho P.T."/>
            <person name="Jun S."/>
            <person name="Lee S.J."/>
            <person name="Kim Y."/>
            <person name="Won Y.J."/>
        </authorList>
    </citation>
    <scope>NUCLEOTIDE SEQUENCE [LARGE SCALE GENOMIC DNA]</scope>
    <source>
        <strain evidence="9">Wonlab-2016</strain>
    </source>
</reference>
<evidence type="ECO:0000256" key="6">
    <source>
        <dbReference type="SAM" id="MobiDB-lite"/>
    </source>
</evidence>
<keyword evidence="7" id="KW-1133">Transmembrane helix</keyword>
<evidence type="ECO:0000256" key="4">
    <source>
        <dbReference type="ARBA" id="ARBA00023157"/>
    </source>
</evidence>
<dbReference type="SMART" id="SM00409">
    <property type="entry name" value="IG"/>
    <property type="match status" value="1"/>
</dbReference>
<evidence type="ECO:0000256" key="7">
    <source>
        <dbReference type="SAM" id="Phobius"/>
    </source>
</evidence>
<evidence type="ECO:0000313" key="9">
    <source>
        <dbReference type="EMBL" id="KAK7503779.1"/>
    </source>
</evidence>
<gene>
    <name evidence="9" type="ORF">BaRGS_00004902</name>
</gene>
<dbReference type="InterPro" id="IPR000483">
    <property type="entry name" value="Cys-rich_flank_reg_C"/>
</dbReference>
<evidence type="ECO:0000259" key="8">
    <source>
        <dbReference type="PROSITE" id="PS50835"/>
    </source>
</evidence>
<keyword evidence="3" id="KW-0677">Repeat</keyword>
<dbReference type="InterPro" id="IPR036179">
    <property type="entry name" value="Ig-like_dom_sf"/>
</dbReference>
<keyword evidence="1" id="KW-0433">Leucine-rich repeat</keyword>
<keyword evidence="7" id="KW-0812">Transmembrane</keyword>